<dbReference type="AlphaFoldDB" id="A0AAW0TLR5"/>
<protein>
    <submittedName>
        <fullName evidence="2">Uncharacterized protein</fullName>
    </submittedName>
</protein>
<name>A0AAW0TLR5_SCYPA</name>
<comment type="caution">
    <text evidence="2">The sequence shown here is derived from an EMBL/GenBank/DDBJ whole genome shotgun (WGS) entry which is preliminary data.</text>
</comment>
<sequence>MKRSKEEGEEKEEKEEHEFSGILAQPGRALPACFSHKDVVLEKLLSLLLGYWGVGGVCQVRLEMIWPRKLTVQATSLPQRLWDLSV</sequence>
<dbReference type="Proteomes" id="UP001487740">
    <property type="component" value="Unassembled WGS sequence"/>
</dbReference>
<feature type="region of interest" description="Disordered" evidence="1">
    <location>
        <begin position="1"/>
        <end position="22"/>
    </location>
</feature>
<evidence type="ECO:0000313" key="3">
    <source>
        <dbReference type="Proteomes" id="UP001487740"/>
    </source>
</evidence>
<dbReference type="EMBL" id="JARAKH010000028">
    <property type="protein sequence ID" value="KAK8388675.1"/>
    <property type="molecule type" value="Genomic_DNA"/>
</dbReference>
<reference evidence="2 3" key="1">
    <citation type="submission" date="2023-03" db="EMBL/GenBank/DDBJ databases">
        <title>High-quality genome of Scylla paramamosain provides insights in environmental adaptation.</title>
        <authorList>
            <person name="Zhang L."/>
        </authorList>
    </citation>
    <scope>NUCLEOTIDE SEQUENCE [LARGE SCALE GENOMIC DNA]</scope>
    <source>
        <strain evidence="2">LZ_2023a</strain>
        <tissue evidence="2">Muscle</tissue>
    </source>
</reference>
<gene>
    <name evidence="2" type="ORF">O3P69_020572</name>
</gene>
<keyword evidence="3" id="KW-1185">Reference proteome</keyword>
<organism evidence="2 3">
    <name type="scientific">Scylla paramamosain</name>
    <name type="common">Mud crab</name>
    <dbReference type="NCBI Taxonomy" id="85552"/>
    <lineage>
        <taxon>Eukaryota</taxon>
        <taxon>Metazoa</taxon>
        <taxon>Ecdysozoa</taxon>
        <taxon>Arthropoda</taxon>
        <taxon>Crustacea</taxon>
        <taxon>Multicrustacea</taxon>
        <taxon>Malacostraca</taxon>
        <taxon>Eumalacostraca</taxon>
        <taxon>Eucarida</taxon>
        <taxon>Decapoda</taxon>
        <taxon>Pleocyemata</taxon>
        <taxon>Brachyura</taxon>
        <taxon>Eubrachyura</taxon>
        <taxon>Portunoidea</taxon>
        <taxon>Portunidae</taxon>
        <taxon>Portuninae</taxon>
        <taxon>Scylla</taxon>
    </lineage>
</organism>
<evidence type="ECO:0000313" key="2">
    <source>
        <dbReference type="EMBL" id="KAK8388675.1"/>
    </source>
</evidence>
<evidence type="ECO:0000256" key="1">
    <source>
        <dbReference type="SAM" id="MobiDB-lite"/>
    </source>
</evidence>
<proteinExistence type="predicted"/>
<accession>A0AAW0TLR5</accession>